<dbReference type="RefSeq" id="WP_190437506.1">
    <property type="nucleotide sequence ID" value="NZ_JAMPKM010000011.1"/>
</dbReference>
<accession>A0ABV0JAV3</accession>
<keyword evidence="2" id="KW-0540">Nuclease</keyword>
<dbReference type="PANTHER" id="PTHR35400">
    <property type="entry name" value="SLR1083 PROTEIN"/>
    <property type="match status" value="1"/>
</dbReference>
<organism evidence="2 3">
    <name type="scientific">Trichocoleus desertorum GB2-A4</name>
    <dbReference type="NCBI Taxonomy" id="2933944"/>
    <lineage>
        <taxon>Bacteria</taxon>
        <taxon>Bacillati</taxon>
        <taxon>Cyanobacteriota</taxon>
        <taxon>Cyanophyceae</taxon>
        <taxon>Leptolyngbyales</taxon>
        <taxon>Trichocoleusaceae</taxon>
        <taxon>Trichocoleus</taxon>
    </lineage>
</organism>
<dbReference type="InterPro" id="IPR011335">
    <property type="entry name" value="Restrct_endonuc-II-like"/>
</dbReference>
<evidence type="ECO:0000313" key="2">
    <source>
        <dbReference type="EMBL" id="MEP0818905.1"/>
    </source>
</evidence>
<dbReference type="Pfam" id="PF05685">
    <property type="entry name" value="Uma2"/>
    <property type="match status" value="1"/>
</dbReference>
<dbReference type="Gene3D" id="3.90.1570.10">
    <property type="entry name" value="tt1808, chain A"/>
    <property type="match status" value="1"/>
</dbReference>
<dbReference type="InterPro" id="IPR008538">
    <property type="entry name" value="Uma2"/>
</dbReference>
<keyword evidence="2" id="KW-0378">Hydrolase</keyword>
<dbReference type="InterPro" id="IPR012296">
    <property type="entry name" value="Nuclease_put_TT1808"/>
</dbReference>
<comment type="caution">
    <text evidence="2">The sequence shown here is derived from an EMBL/GenBank/DDBJ whole genome shotgun (WGS) entry which is preliminary data.</text>
</comment>
<sequence length="221" mass="24702">MSYLQTKLPTDTWVAASWEDYLQAIANPAYETARGYYYNGHMRIEMLPVGHDHAAADSAIALAVNLFGIAKNIALKSLNNCTYRKANHQECQPDISYYIGPQAQAIPWGTNIIDLDRYPAPDLVIEISSTTLLADQGAKRLLYEDLAVKEYWIVDVQQGQILAFAMLPANPQDGMAEQGSRRIRESQVLPSLAISVLEEALQRSRQMDQSQVGAWLLAQFQ</sequence>
<reference evidence="2 3" key="1">
    <citation type="submission" date="2022-04" db="EMBL/GenBank/DDBJ databases">
        <title>Positive selection, recombination, and allopatry shape intraspecific diversity of widespread and dominant cyanobacteria.</title>
        <authorList>
            <person name="Wei J."/>
            <person name="Shu W."/>
            <person name="Hu C."/>
        </authorList>
    </citation>
    <scope>NUCLEOTIDE SEQUENCE [LARGE SCALE GENOMIC DNA]</scope>
    <source>
        <strain evidence="2 3">GB2-A4</strain>
    </source>
</reference>
<dbReference type="EMBL" id="JAMPKM010000011">
    <property type="protein sequence ID" value="MEP0818905.1"/>
    <property type="molecule type" value="Genomic_DNA"/>
</dbReference>
<evidence type="ECO:0000313" key="3">
    <source>
        <dbReference type="Proteomes" id="UP001464891"/>
    </source>
</evidence>
<protein>
    <submittedName>
        <fullName evidence="2">Uma2 family endonuclease</fullName>
    </submittedName>
</protein>
<dbReference type="PANTHER" id="PTHR35400:SF1">
    <property type="entry name" value="SLR1083 PROTEIN"/>
    <property type="match status" value="1"/>
</dbReference>
<dbReference type="GO" id="GO:0004519">
    <property type="term" value="F:endonuclease activity"/>
    <property type="evidence" value="ECO:0007669"/>
    <property type="project" value="UniProtKB-KW"/>
</dbReference>
<feature type="domain" description="Putative restriction endonuclease" evidence="1">
    <location>
        <begin position="18"/>
        <end position="195"/>
    </location>
</feature>
<proteinExistence type="predicted"/>
<dbReference type="CDD" id="cd06260">
    <property type="entry name" value="DUF820-like"/>
    <property type="match status" value="1"/>
</dbReference>
<name>A0ABV0JAV3_9CYAN</name>
<keyword evidence="2" id="KW-0255">Endonuclease</keyword>
<dbReference type="SUPFAM" id="SSF52980">
    <property type="entry name" value="Restriction endonuclease-like"/>
    <property type="match status" value="1"/>
</dbReference>
<keyword evidence="3" id="KW-1185">Reference proteome</keyword>
<evidence type="ECO:0000259" key="1">
    <source>
        <dbReference type="Pfam" id="PF05685"/>
    </source>
</evidence>
<dbReference type="Proteomes" id="UP001464891">
    <property type="component" value="Unassembled WGS sequence"/>
</dbReference>
<gene>
    <name evidence="2" type="ORF">NC998_17545</name>
</gene>